<accession>A0ABV1IHG3</accession>
<evidence type="ECO:0000259" key="5">
    <source>
        <dbReference type="Pfam" id="PF01979"/>
    </source>
</evidence>
<dbReference type="Pfam" id="PF01979">
    <property type="entry name" value="Amidohydro_1"/>
    <property type="match status" value="1"/>
</dbReference>
<comment type="caution">
    <text evidence="6">The sequence shown here is derived from an EMBL/GenBank/DDBJ whole genome shotgun (WGS) entry which is preliminary data.</text>
</comment>
<gene>
    <name evidence="6" type="ORF">AAAT05_08265</name>
</gene>
<keyword evidence="3" id="KW-0378">Hydrolase</keyword>
<comment type="cofactor">
    <cofactor evidence="1">
        <name>Zn(2+)</name>
        <dbReference type="ChEBI" id="CHEBI:29105"/>
    </cofactor>
</comment>
<feature type="domain" description="Amidohydrolase-related" evidence="5">
    <location>
        <begin position="63"/>
        <end position="403"/>
    </location>
</feature>
<evidence type="ECO:0000313" key="6">
    <source>
        <dbReference type="EMBL" id="MEQ2638333.1"/>
    </source>
</evidence>
<dbReference type="RefSeq" id="WP_349183014.1">
    <property type="nucleotide sequence ID" value="NZ_JBBNGS010000016.1"/>
</dbReference>
<dbReference type="InterPro" id="IPR006680">
    <property type="entry name" value="Amidohydro-rel"/>
</dbReference>
<evidence type="ECO:0000256" key="2">
    <source>
        <dbReference type="ARBA" id="ARBA00022723"/>
    </source>
</evidence>
<evidence type="ECO:0000313" key="7">
    <source>
        <dbReference type="Proteomes" id="UP001478817"/>
    </source>
</evidence>
<dbReference type="InterPro" id="IPR032466">
    <property type="entry name" value="Metal_Hydrolase"/>
</dbReference>
<dbReference type="PANTHER" id="PTHR11271">
    <property type="entry name" value="GUANINE DEAMINASE"/>
    <property type="match status" value="1"/>
</dbReference>
<dbReference type="PANTHER" id="PTHR11271:SF6">
    <property type="entry name" value="GUANINE DEAMINASE"/>
    <property type="match status" value="1"/>
</dbReference>
<proteinExistence type="predicted"/>
<dbReference type="EMBL" id="JBBNGS010000016">
    <property type="protein sequence ID" value="MEQ2638333.1"/>
    <property type="molecule type" value="Genomic_DNA"/>
</dbReference>
<evidence type="ECO:0000256" key="4">
    <source>
        <dbReference type="ARBA" id="ARBA00022833"/>
    </source>
</evidence>
<dbReference type="Gene3D" id="3.20.20.140">
    <property type="entry name" value="Metal-dependent hydrolases"/>
    <property type="match status" value="1"/>
</dbReference>
<protein>
    <submittedName>
        <fullName evidence="6">Amidohydrolase family protein</fullName>
    </submittedName>
</protein>
<dbReference type="InterPro" id="IPR011059">
    <property type="entry name" value="Metal-dep_hydrolase_composite"/>
</dbReference>
<keyword evidence="2" id="KW-0479">Metal-binding</keyword>
<name>A0ABV1IHG3_9ACTN</name>
<dbReference type="Proteomes" id="UP001478817">
    <property type="component" value="Unassembled WGS sequence"/>
</dbReference>
<evidence type="ECO:0000256" key="1">
    <source>
        <dbReference type="ARBA" id="ARBA00001947"/>
    </source>
</evidence>
<keyword evidence="7" id="KW-1185">Reference proteome</keyword>
<dbReference type="SUPFAM" id="SSF51556">
    <property type="entry name" value="Metallo-dependent hydrolases"/>
    <property type="match status" value="1"/>
</dbReference>
<organism evidence="6 7">
    <name type="scientific">Paratractidigestivibacter faecalis</name>
    <dbReference type="NCBI Taxonomy" id="2292441"/>
    <lineage>
        <taxon>Bacteria</taxon>
        <taxon>Bacillati</taxon>
        <taxon>Actinomycetota</taxon>
        <taxon>Coriobacteriia</taxon>
        <taxon>Coriobacteriales</taxon>
        <taxon>Atopobiaceae</taxon>
        <taxon>Paratractidigestivibacter</taxon>
    </lineage>
</organism>
<dbReference type="Gene3D" id="2.30.40.10">
    <property type="entry name" value="Urease, subunit C, domain 1"/>
    <property type="match status" value="1"/>
</dbReference>
<reference evidence="6 7" key="1">
    <citation type="submission" date="2024-04" db="EMBL/GenBank/DDBJ databases">
        <title>Human intestinal bacterial collection.</title>
        <authorList>
            <person name="Pauvert C."/>
            <person name="Hitch T.C.A."/>
            <person name="Clavel T."/>
        </authorList>
    </citation>
    <scope>NUCLEOTIDE SEQUENCE [LARGE SCALE GENOMIC DNA]</scope>
    <source>
        <strain evidence="6 7">CLA-AA-H197</strain>
    </source>
</reference>
<dbReference type="InterPro" id="IPR051607">
    <property type="entry name" value="Metallo-dep_hydrolases"/>
</dbReference>
<keyword evidence="4" id="KW-0862">Zinc</keyword>
<dbReference type="SUPFAM" id="SSF51338">
    <property type="entry name" value="Composite domain of metallo-dependent hydrolases"/>
    <property type="match status" value="2"/>
</dbReference>
<sequence length="429" mass="47185">MDSKTEPKSFVIKGDICYSTSPQEVSCTQNGYLVCVDGKSAGVFGELPQSYAELPLVDCTGQLVVPGMSDIHVHAPQYAFRGLGMDLELLDWLNTHTFPEEAKYADLAYAGDAYEIFADDLRHSATTRAVVFGTLHVPATELLMDDLEATGLVTYVGKVNMDRNSPDNLVEDSAESAEATRGWVADVTGRYERTHPIITPRFTPSVTDGLMAELADIAHQNDLPVQSHLSENLSEIGWVKELCPWSTCYGDAYDHFGLLGEKTIMAHCVYSTDEEVDLLRRTGTYVAHCPQSNAQLASGIAPIRRYLDLGMNVGLATDVAGGADLSMWRCMADAVAVSKLRWRLVDQSLSPLITQEAFWMATMGGGSFFGKVGSFAEGYELDALVLDDSAIRTPRDLTVWERLERYVYLAEEGGYLTRKFVAGRQIDLD</sequence>
<evidence type="ECO:0000256" key="3">
    <source>
        <dbReference type="ARBA" id="ARBA00022801"/>
    </source>
</evidence>